<accession>A0A4V6Q9Y9</accession>
<feature type="domain" description="Methyltransferase type 11" evidence="1">
    <location>
        <begin position="39"/>
        <end position="125"/>
    </location>
</feature>
<keyword evidence="3" id="KW-1185">Reference proteome</keyword>
<dbReference type="Gene3D" id="3.40.50.150">
    <property type="entry name" value="Vaccinia Virus protein VP39"/>
    <property type="match status" value="1"/>
</dbReference>
<dbReference type="SUPFAM" id="SSF53335">
    <property type="entry name" value="S-adenosyl-L-methionine-dependent methyltransferases"/>
    <property type="match status" value="1"/>
</dbReference>
<sequence>MGAFTDLHWSVGSLDKYIVRKSILDALRKTLPELKGDLLDVGCGRMPYKELILGQVRTYTGLDIATAIDYGGPPPDVTWDGIRMPFPDASFDSVMATEVFEHCPDPGLVMAEIYRVLRPGGILFFTVPFLWPLHEIPHDEYRYTPFALERLLTAEGFSSLRLSAMGGWDASLAQMMGLWARRRGLRRPIRVLISFLFLPVMRLLLRLDRPPQTFDDGYMITGIAGTALR</sequence>
<evidence type="ECO:0000313" key="2">
    <source>
        <dbReference type="EMBL" id="TDX00053.1"/>
    </source>
</evidence>
<dbReference type="InterPro" id="IPR013216">
    <property type="entry name" value="Methyltransf_11"/>
</dbReference>
<proteinExistence type="predicted"/>
<name>A0A4V6Q9Y9_9BACT</name>
<dbReference type="GO" id="GO:0032259">
    <property type="term" value="P:methylation"/>
    <property type="evidence" value="ECO:0007669"/>
    <property type="project" value="UniProtKB-KW"/>
</dbReference>
<evidence type="ECO:0000259" key="1">
    <source>
        <dbReference type="Pfam" id="PF08241"/>
    </source>
</evidence>
<comment type="caution">
    <text evidence="2">The sequence shown here is derived from an EMBL/GenBank/DDBJ whole genome shotgun (WGS) entry which is preliminary data.</text>
</comment>
<gene>
    <name evidence="2" type="ORF">EDB95_1069</name>
</gene>
<dbReference type="Pfam" id="PF08241">
    <property type="entry name" value="Methyltransf_11"/>
    <property type="match status" value="1"/>
</dbReference>
<keyword evidence="2" id="KW-0808">Transferase</keyword>
<organism evidence="2 3">
    <name type="scientific">Dinghuibacter silviterrae</name>
    <dbReference type="NCBI Taxonomy" id="1539049"/>
    <lineage>
        <taxon>Bacteria</taxon>
        <taxon>Pseudomonadati</taxon>
        <taxon>Bacteroidota</taxon>
        <taxon>Chitinophagia</taxon>
        <taxon>Chitinophagales</taxon>
        <taxon>Chitinophagaceae</taxon>
        <taxon>Dinghuibacter</taxon>
    </lineage>
</organism>
<dbReference type="RefSeq" id="WP_133991283.1">
    <property type="nucleotide sequence ID" value="NZ_SODV01000001.1"/>
</dbReference>
<dbReference type="GO" id="GO:0008757">
    <property type="term" value="F:S-adenosylmethionine-dependent methyltransferase activity"/>
    <property type="evidence" value="ECO:0007669"/>
    <property type="project" value="InterPro"/>
</dbReference>
<dbReference type="OrthoDB" id="9805171at2"/>
<dbReference type="PANTHER" id="PTHR43591">
    <property type="entry name" value="METHYLTRANSFERASE"/>
    <property type="match status" value="1"/>
</dbReference>
<dbReference type="AlphaFoldDB" id="A0A4V6Q9Y9"/>
<dbReference type="CDD" id="cd02440">
    <property type="entry name" value="AdoMet_MTases"/>
    <property type="match status" value="1"/>
</dbReference>
<protein>
    <submittedName>
        <fullName evidence="2">Ubiquinone/menaquinone biosynthesis C-methylase UbiE</fullName>
    </submittedName>
</protein>
<dbReference type="EMBL" id="SODV01000001">
    <property type="protein sequence ID" value="TDX00053.1"/>
    <property type="molecule type" value="Genomic_DNA"/>
</dbReference>
<reference evidence="2 3" key="1">
    <citation type="submission" date="2019-03" db="EMBL/GenBank/DDBJ databases">
        <title>Genomic Encyclopedia of Type Strains, Phase IV (KMG-IV): sequencing the most valuable type-strain genomes for metagenomic binning, comparative biology and taxonomic classification.</title>
        <authorList>
            <person name="Goeker M."/>
        </authorList>
    </citation>
    <scope>NUCLEOTIDE SEQUENCE [LARGE SCALE GENOMIC DNA]</scope>
    <source>
        <strain evidence="2 3">DSM 100059</strain>
    </source>
</reference>
<keyword evidence="2" id="KW-0489">Methyltransferase</keyword>
<evidence type="ECO:0000313" key="3">
    <source>
        <dbReference type="Proteomes" id="UP000294498"/>
    </source>
</evidence>
<dbReference type="InterPro" id="IPR029063">
    <property type="entry name" value="SAM-dependent_MTases_sf"/>
</dbReference>
<dbReference type="Proteomes" id="UP000294498">
    <property type="component" value="Unassembled WGS sequence"/>
</dbReference>
<keyword evidence="2" id="KW-0830">Ubiquinone</keyword>